<comment type="similarity">
    <text evidence="1">Belongs to the N(4)/N(6)-methyltransferase family.</text>
</comment>
<dbReference type="InterPro" id="IPR003356">
    <property type="entry name" value="DNA_methylase_A-5"/>
</dbReference>
<dbReference type="InterPro" id="IPR029063">
    <property type="entry name" value="SAM-dependent_MTases_sf"/>
</dbReference>
<evidence type="ECO:0000259" key="2">
    <source>
        <dbReference type="Pfam" id="PF02384"/>
    </source>
</evidence>
<dbReference type="RefSeq" id="WP_185674764.1">
    <property type="nucleotide sequence ID" value="NZ_JACHVB010000014.1"/>
</dbReference>
<dbReference type="EMBL" id="JACHVB010000014">
    <property type="protein sequence ID" value="MBC2593765.1"/>
    <property type="molecule type" value="Genomic_DNA"/>
</dbReference>
<sequence>MIETASDWPRKPDRQLEIAPPGHGWLLPILLEVESRCWGRWDHWTRTMEAGHILEDPIPRIEFEPMAPLPRKMHEKSLDCVSSYGGWQGWDSWRLFDYYLNWLLYGFGDSRQKEPPPEPAPGAFSRLYQVFCLEAMVAWPCDTFGELMAENRYGRGAGFFPTPEHVVEMMVQMTFPEGDDYRLKTVCDPCVGTGRMILHASNHSYRLYAQDINPTVIKACLVNGYCFAPWLVRPFPFLGDSSAQAVSEPETKLQSPEASMPRPD</sequence>
<dbReference type="GO" id="GO:0003677">
    <property type="term" value="F:DNA binding"/>
    <property type="evidence" value="ECO:0007669"/>
    <property type="project" value="InterPro"/>
</dbReference>
<dbReference type="Pfam" id="PF02384">
    <property type="entry name" value="N6_Mtase"/>
    <property type="match status" value="1"/>
</dbReference>
<dbReference type="Gene3D" id="3.40.50.150">
    <property type="entry name" value="Vaccinia Virus protein VP39"/>
    <property type="match status" value="1"/>
</dbReference>
<dbReference type="SUPFAM" id="SSF53335">
    <property type="entry name" value="S-adenosyl-L-methionine-dependent methyltransferases"/>
    <property type="match status" value="1"/>
</dbReference>
<organism evidence="3 4">
    <name type="scientific">Ruficoccus amylovorans</name>
    <dbReference type="NCBI Taxonomy" id="1804625"/>
    <lineage>
        <taxon>Bacteria</taxon>
        <taxon>Pseudomonadati</taxon>
        <taxon>Verrucomicrobiota</taxon>
        <taxon>Opitutia</taxon>
        <taxon>Puniceicoccales</taxon>
        <taxon>Cerasicoccaceae</taxon>
        <taxon>Ruficoccus</taxon>
    </lineage>
</organism>
<evidence type="ECO:0000313" key="3">
    <source>
        <dbReference type="EMBL" id="MBC2593765.1"/>
    </source>
</evidence>
<evidence type="ECO:0000313" key="4">
    <source>
        <dbReference type="Proteomes" id="UP000546464"/>
    </source>
</evidence>
<dbReference type="GO" id="GO:0032259">
    <property type="term" value="P:methylation"/>
    <property type="evidence" value="ECO:0007669"/>
    <property type="project" value="UniProtKB-KW"/>
</dbReference>
<keyword evidence="3" id="KW-0489">Methyltransferase</keyword>
<gene>
    <name evidence="3" type="ORF">H5P28_05770</name>
</gene>
<keyword evidence="3" id="KW-0808">Transferase</keyword>
<name>A0A842HBG6_9BACT</name>
<dbReference type="Proteomes" id="UP000546464">
    <property type="component" value="Unassembled WGS sequence"/>
</dbReference>
<accession>A0A842HBG6</accession>
<evidence type="ECO:0000256" key="1">
    <source>
        <dbReference type="ARBA" id="ARBA00006594"/>
    </source>
</evidence>
<dbReference type="AlphaFoldDB" id="A0A842HBG6"/>
<comment type="caution">
    <text evidence="3">The sequence shown here is derived from an EMBL/GenBank/DDBJ whole genome shotgun (WGS) entry which is preliminary data.</text>
</comment>
<dbReference type="GO" id="GO:0008170">
    <property type="term" value="F:N-methyltransferase activity"/>
    <property type="evidence" value="ECO:0007669"/>
    <property type="project" value="InterPro"/>
</dbReference>
<proteinExistence type="inferred from homology"/>
<feature type="domain" description="DNA methylase adenine-specific" evidence="2">
    <location>
        <begin position="152"/>
        <end position="223"/>
    </location>
</feature>
<protein>
    <submittedName>
        <fullName evidence="3">SAM-dependent DNA methyltransferase</fullName>
    </submittedName>
</protein>
<reference evidence="3 4" key="1">
    <citation type="submission" date="2020-07" db="EMBL/GenBank/DDBJ databases">
        <authorList>
            <person name="Feng X."/>
        </authorList>
    </citation>
    <scope>NUCLEOTIDE SEQUENCE [LARGE SCALE GENOMIC DNA]</scope>
    <source>
        <strain evidence="3 4">JCM31066</strain>
    </source>
</reference>
<keyword evidence="4" id="KW-1185">Reference proteome</keyword>